<proteinExistence type="predicted"/>
<comment type="caution">
    <text evidence="3">The sequence shown here is derived from an EMBL/GenBank/DDBJ whole genome shotgun (WGS) entry which is preliminary data.</text>
</comment>
<dbReference type="PROSITE" id="PS50878">
    <property type="entry name" value="RT_POL"/>
    <property type="match status" value="1"/>
</dbReference>
<gene>
    <name evidence="3" type="ORF">EEDITHA_LOCUS19746</name>
</gene>
<sequence>MPGHLSVLQANANHSAGAQDLFLQSMAEWSIDVAIVAEPYAVPPSPHWAGDTDDSVAIVVRPGVGPPLVVKARGRGYVAAVRGEVAFVGVYFSPNRNLAALERFLDVLGPLVGQLAPLQVFVAGDLNAKSTAWGNPVTNPKGREVEEWALAAGLSLLNVGAVQTCVRWSGGSVVDVTFATPAIARRVEGWRVETEVETLSDHRYIRFEVSPALVRPASSSSSTLSRGRIQFPRWALSKLNRELAEEAAIVGRWSLPPLSEFEVDEAASRLGDTFTAACRAAMPPAKRPPPRRALYWWSTEIAGLRAACNGARRQYTRSRRRRPQDVDRDDRLRRIYMEKTKILRQAICRAKEEAWLELVGGLERDPWGRPYNWARNKLRAQSAPISETLQPDQLRRIVGELFPDEPEGFVPPRMARQTPDEEEGVPPPVTDAEMEAVITRLQSKKRSPGPDGVHGRVLAIALGHLGDSLRELFDRCLRSGQFPEAWKEGRLCLLPKAGRTPDSASAVRPLVLLNEAGKALEKIVASRLVQYLEEGSGPGLSEFQFGFRARRSTVDALKRLRAVTGEAEHRREVVVAVSLDIANAFNSLPHTVIREALQYFGVPPYLRRLLEAYLSDRRVGLENRSGSVEWRRVGCGVPQESVLLWDIGYDWILRGRLLPGMGVICYADDTLVYSRGRDFKEAARLAEVGVDLVISRIRSLGLRVRIDKTEALLFRGTGRKGPPPGATLQIGEGRVRMSSQIKYLGLILDGGWTFGPHFSVVGPKVVKVASALGRLLPNLGGPSAACRQLYSGVCRSMATYGAPVWADRLTARNKAALRSAQRIIAVRVIRGYRTVSWAAATALAGDPPWELVAEVLAETYSYVSGRRALGENPTLDGILRVRRIGQEALMRRWGRTWRGSRTAHA</sequence>
<dbReference type="EMBL" id="CAKOGL010000028">
    <property type="protein sequence ID" value="CAH2105495.1"/>
    <property type="molecule type" value="Genomic_DNA"/>
</dbReference>
<protein>
    <recommendedName>
        <fullName evidence="2">Reverse transcriptase domain-containing protein</fullName>
    </recommendedName>
</protein>
<dbReference type="CDD" id="cd09077">
    <property type="entry name" value="R1-I-EN"/>
    <property type="match status" value="1"/>
</dbReference>
<evidence type="ECO:0000256" key="1">
    <source>
        <dbReference type="SAM" id="MobiDB-lite"/>
    </source>
</evidence>
<accession>A0AAU9V3Y1</accession>
<feature type="domain" description="Reverse transcriptase" evidence="2">
    <location>
        <begin position="475"/>
        <end position="748"/>
    </location>
</feature>
<dbReference type="PANTHER" id="PTHR19446">
    <property type="entry name" value="REVERSE TRANSCRIPTASES"/>
    <property type="match status" value="1"/>
</dbReference>
<dbReference type="Gene3D" id="3.60.10.10">
    <property type="entry name" value="Endonuclease/exonuclease/phosphatase"/>
    <property type="match status" value="1"/>
</dbReference>
<keyword evidence="4" id="KW-1185">Reference proteome</keyword>
<name>A0AAU9V3Y1_EUPED</name>
<dbReference type="CDD" id="cd01650">
    <property type="entry name" value="RT_nLTR_like"/>
    <property type="match status" value="1"/>
</dbReference>
<dbReference type="SUPFAM" id="SSF56219">
    <property type="entry name" value="DNase I-like"/>
    <property type="match status" value="1"/>
</dbReference>
<organism evidence="3 4">
    <name type="scientific">Euphydryas editha</name>
    <name type="common">Edith's checkerspot</name>
    <dbReference type="NCBI Taxonomy" id="104508"/>
    <lineage>
        <taxon>Eukaryota</taxon>
        <taxon>Metazoa</taxon>
        <taxon>Ecdysozoa</taxon>
        <taxon>Arthropoda</taxon>
        <taxon>Hexapoda</taxon>
        <taxon>Insecta</taxon>
        <taxon>Pterygota</taxon>
        <taxon>Neoptera</taxon>
        <taxon>Endopterygota</taxon>
        <taxon>Lepidoptera</taxon>
        <taxon>Glossata</taxon>
        <taxon>Ditrysia</taxon>
        <taxon>Papilionoidea</taxon>
        <taxon>Nymphalidae</taxon>
        <taxon>Nymphalinae</taxon>
        <taxon>Euphydryas</taxon>
    </lineage>
</organism>
<dbReference type="InterPro" id="IPR000477">
    <property type="entry name" value="RT_dom"/>
</dbReference>
<dbReference type="InterPro" id="IPR036691">
    <property type="entry name" value="Endo/exonu/phosph_ase_sf"/>
</dbReference>
<dbReference type="GO" id="GO:0003824">
    <property type="term" value="F:catalytic activity"/>
    <property type="evidence" value="ECO:0007669"/>
    <property type="project" value="InterPro"/>
</dbReference>
<dbReference type="Pfam" id="PF14529">
    <property type="entry name" value="Exo_endo_phos_2"/>
    <property type="match status" value="1"/>
</dbReference>
<evidence type="ECO:0000259" key="2">
    <source>
        <dbReference type="PROSITE" id="PS50878"/>
    </source>
</evidence>
<reference evidence="3" key="1">
    <citation type="submission" date="2022-03" db="EMBL/GenBank/DDBJ databases">
        <authorList>
            <person name="Tunstrom K."/>
        </authorList>
    </citation>
    <scope>NUCLEOTIDE SEQUENCE</scope>
</reference>
<evidence type="ECO:0000313" key="4">
    <source>
        <dbReference type="Proteomes" id="UP001153954"/>
    </source>
</evidence>
<dbReference type="AlphaFoldDB" id="A0AAU9V3Y1"/>
<dbReference type="Pfam" id="PF00078">
    <property type="entry name" value="RVT_1"/>
    <property type="match status" value="1"/>
</dbReference>
<evidence type="ECO:0000313" key="3">
    <source>
        <dbReference type="EMBL" id="CAH2105495.1"/>
    </source>
</evidence>
<dbReference type="Proteomes" id="UP001153954">
    <property type="component" value="Unassembled WGS sequence"/>
</dbReference>
<dbReference type="InterPro" id="IPR005135">
    <property type="entry name" value="Endo/exonuclease/phosphatase"/>
</dbReference>
<feature type="region of interest" description="Disordered" evidence="1">
    <location>
        <begin position="407"/>
        <end position="428"/>
    </location>
</feature>